<organism evidence="1 2">
    <name type="scientific">Coccomyxa subellipsoidea</name>
    <dbReference type="NCBI Taxonomy" id="248742"/>
    <lineage>
        <taxon>Eukaryota</taxon>
        <taxon>Viridiplantae</taxon>
        <taxon>Chlorophyta</taxon>
        <taxon>core chlorophytes</taxon>
        <taxon>Trebouxiophyceae</taxon>
        <taxon>Trebouxiophyceae incertae sedis</taxon>
        <taxon>Coccomyxaceae</taxon>
        <taxon>Coccomyxa</taxon>
    </lineage>
</organism>
<sequence>MLPWRGKILEVLGYNTDMVNGTKLDPLEEPPEDFQISLDFDMSKYPDESWAARPFANALKESLGKAGVPLDRGEFKVEDVHRTFNDIPPEDCQKLRKQYEQEHQIDERDFSVHIPRYSSTHSSTPHVSKLLCQAPREHNFEAAKQQEVLERVRPDGFEALQHLKTMLKGDKISYKTQLSLIGPNGDDPKTMRMPVKFA</sequence>
<gene>
    <name evidence="1" type="ORF">WJX75_002794</name>
</gene>
<reference evidence="1 2" key="1">
    <citation type="journal article" date="2024" name="Nat. Commun.">
        <title>Phylogenomics reveals the evolutionary origins of lichenization in chlorophyte algae.</title>
        <authorList>
            <person name="Puginier C."/>
            <person name="Libourel C."/>
            <person name="Otte J."/>
            <person name="Skaloud P."/>
            <person name="Haon M."/>
            <person name="Grisel S."/>
            <person name="Petersen M."/>
            <person name="Berrin J.G."/>
            <person name="Delaux P.M."/>
            <person name="Dal Grande F."/>
            <person name="Keller J."/>
        </authorList>
    </citation>
    <scope>NUCLEOTIDE SEQUENCE [LARGE SCALE GENOMIC DNA]</scope>
    <source>
        <strain evidence="1 2">SAG 216-7</strain>
    </source>
</reference>
<protein>
    <submittedName>
        <fullName evidence="1">Uncharacterized protein</fullName>
    </submittedName>
</protein>
<evidence type="ECO:0000313" key="2">
    <source>
        <dbReference type="Proteomes" id="UP001491310"/>
    </source>
</evidence>
<accession>A0ABR2YB91</accession>
<proteinExistence type="predicted"/>
<name>A0ABR2YB91_9CHLO</name>
<keyword evidence="2" id="KW-1185">Reference proteome</keyword>
<dbReference type="EMBL" id="JALJOT010000018">
    <property type="protein sequence ID" value="KAK9901258.1"/>
    <property type="molecule type" value="Genomic_DNA"/>
</dbReference>
<comment type="caution">
    <text evidence="1">The sequence shown here is derived from an EMBL/GenBank/DDBJ whole genome shotgun (WGS) entry which is preliminary data.</text>
</comment>
<dbReference type="Proteomes" id="UP001491310">
    <property type="component" value="Unassembled WGS sequence"/>
</dbReference>
<evidence type="ECO:0000313" key="1">
    <source>
        <dbReference type="EMBL" id="KAK9901258.1"/>
    </source>
</evidence>